<dbReference type="EMBL" id="KQ257452">
    <property type="protein sequence ID" value="KND03049.1"/>
    <property type="molecule type" value="Genomic_DNA"/>
</dbReference>
<dbReference type="OrthoDB" id="10340840at2759"/>
<reference evidence="2 3" key="1">
    <citation type="submission" date="2009-08" db="EMBL/GenBank/DDBJ databases">
        <title>The Genome Sequence of Spizellomyces punctatus strain DAOM BR117.</title>
        <authorList>
            <consortium name="The Broad Institute Genome Sequencing Platform"/>
            <person name="Russ C."/>
            <person name="Cuomo C."/>
            <person name="Shea T."/>
            <person name="Young S.K."/>
            <person name="Zeng Q."/>
            <person name="Koehrsen M."/>
            <person name="Haas B."/>
            <person name="Borodovsky M."/>
            <person name="Guigo R."/>
            <person name="Alvarado L."/>
            <person name="Berlin A."/>
            <person name="Bochicchio J."/>
            <person name="Borenstein D."/>
            <person name="Chapman S."/>
            <person name="Chen Z."/>
            <person name="Engels R."/>
            <person name="Freedman E."/>
            <person name="Gellesch M."/>
            <person name="Goldberg J."/>
            <person name="Griggs A."/>
            <person name="Gujja S."/>
            <person name="Heiman D."/>
            <person name="Hepburn T."/>
            <person name="Howarth C."/>
            <person name="Jen D."/>
            <person name="Larson L."/>
            <person name="Lewis B."/>
            <person name="Mehta T."/>
            <person name="Park D."/>
            <person name="Pearson M."/>
            <person name="Roberts A."/>
            <person name="Saif S."/>
            <person name="Shenoy N."/>
            <person name="Sisk P."/>
            <person name="Stolte C."/>
            <person name="Sykes S."/>
            <person name="Thomson T."/>
            <person name="Walk T."/>
            <person name="White J."/>
            <person name="Yandava C."/>
            <person name="Burger G."/>
            <person name="Gray M.W."/>
            <person name="Holland P.W.H."/>
            <person name="King N."/>
            <person name="Lang F.B.F."/>
            <person name="Roger A.J."/>
            <person name="Ruiz-Trillo I."/>
            <person name="Lander E."/>
            <person name="Nusbaum C."/>
        </authorList>
    </citation>
    <scope>NUCLEOTIDE SEQUENCE [LARGE SCALE GENOMIC DNA]</scope>
    <source>
        <strain evidence="2 3">DAOM BR117</strain>
    </source>
</reference>
<feature type="compositionally biased region" description="Low complexity" evidence="1">
    <location>
        <begin position="60"/>
        <end position="74"/>
    </location>
</feature>
<accession>A0A0L0HQG6</accession>
<sequence length="466" mass="52115">MASKWYFLDQSESDYLSSSGWERTDPSRPVSDASNSSAVGALTEELYTTDTDANNSEYPSALSRAGSSSSSSMLSEDENQGASPTPGPSADKTELEILPHTLTAKRRRQAADTEVADFRNIVISIANEAFEDTTRLATGEPERLGLRSSTTERLALWPLPPRCVPRLRSFVDFDDVDIESPPFDSENNGLPNLFQSNGIQHGSTEPSNLAHQINNGEEALDGELQVLANELWYSEWLRECKVQNRSSSPVSSSSDGHPVCPRLGQLHKQLLRKETAGMILQVLRMVAQVRAVNLEGKQFKRRPALSDWESVLNAAAICKVPDSVLANARRRLERLYQPKIRKVPRKRRRTHKCLDVHDQLDVLESEEKLQTNNDEHIREGEEEPGNDVRIRRKGIRGPLPPPGHALFSNPVLSWAEFRQIKTPRVHVRPVIKKEKEIQLSEEFVNSSEDEDDDGGTGMPEVKSEPV</sequence>
<organism evidence="2 3">
    <name type="scientific">Spizellomyces punctatus (strain DAOM BR117)</name>
    <dbReference type="NCBI Taxonomy" id="645134"/>
    <lineage>
        <taxon>Eukaryota</taxon>
        <taxon>Fungi</taxon>
        <taxon>Fungi incertae sedis</taxon>
        <taxon>Chytridiomycota</taxon>
        <taxon>Chytridiomycota incertae sedis</taxon>
        <taxon>Chytridiomycetes</taxon>
        <taxon>Spizellomycetales</taxon>
        <taxon>Spizellomycetaceae</taxon>
        <taxon>Spizellomyces</taxon>
    </lineage>
</organism>
<evidence type="ECO:0000313" key="3">
    <source>
        <dbReference type="Proteomes" id="UP000053201"/>
    </source>
</evidence>
<evidence type="ECO:0008006" key="4">
    <source>
        <dbReference type="Google" id="ProtNLM"/>
    </source>
</evidence>
<feature type="region of interest" description="Disordered" evidence="1">
    <location>
        <begin position="1"/>
        <end position="94"/>
    </location>
</feature>
<feature type="region of interest" description="Disordered" evidence="1">
    <location>
        <begin position="437"/>
        <end position="466"/>
    </location>
</feature>
<gene>
    <name evidence="2" type="ORF">SPPG_02115</name>
</gene>
<name>A0A0L0HQG6_SPIPD</name>
<dbReference type="InParanoid" id="A0A0L0HQG6"/>
<dbReference type="GeneID" id="27685732"/>
<dbReference type="VEuPathDB" id="FungiDB:SPPG_02115"/>
<proteinExistence type="predicted"/>
<feature type="region of interest" description="Disordered" evidence="1">
    <location>
        <begin position="372"/>
        <end position="391"/>
    </location>
</feature>
<dbReference type="RefSeq" id="XP_016611088.1">
    <property type="nucleotide sequence ID" value="XM_016750420.1"/>
</dbReference>
<feature type="compositionally biased region" description="Polar residues" evidence="1">
    <location>
        <begin position="46"/>
        <end position="58"/>
    </location>
</feature>
<dbReference type="Proteomes" id="UP000053201">
    <property type="component" value="Unassembled WGS sequence"/>
</dbReference>
<keyword evidence="3" id="KW-1185">Reference proteome</keyword>
<protein>
    <recommendedName>
        <fullName evidence="4">Rrn9 domain-containing protein</fullName>
    </recommendedName>
</protein>
<evidence type="ECO:0000313" key="2">
    <source>
        <dbReference type="EMBL" id="KND03049.1"/>
    </source>
</evidence>
<evidence type="ECO:0000256" key="1">
    <source>
        <dbReference type="SAM" id="MobiDB-lite"/>
    </source>
</evidence>
<dbReference type="AlphaFoldDB" id="A0A0L0HQG6"/>